<name>A0A4Y3KB31_CELUD</name>
<keyword evidence="3" id="KW-1185">Reference proteome</keyword>
<feature type="region of interest" description="Disordered" evidence="1">
    <location>
        <begin position="94"/>
        <end position="114"/>
    </location>
</feature>
<dbReference type="EMBL" id="BJLP01000024">
    <property type="protein sequence ID" value="GEA81223.1"/>
    <property type="molecule type" value="Genomic_DNA"/>
</dbReference>
<comment type="caution">
    <text evidence="2">The sequence shown here is derived from an EMBL/GenBank/DDBJ whole genome shotgun (WGS) entry which is preliminary data.</text>
</comment>
<dbReference type="RefSeq" id="WP_141320248.1">
    <property type="nucleotide sequence ID" value="NZ_BJLP01000024.1"/>
</dbReference>
<organism evidence="2 3">
    <name type="scientific">Cellulomonas uda</name>
    <dbReference type="NCBI Taxonomy" id="1714"/>
    <lineage>
        <taxon>Bacteria</taxon>
        <taxon>Bacillati</taxon>
        <taxon>Actinomycetota</taxon>
        <taxon>Actinomycetes</taxon>
        <taxon>Micrococcales</taxon>
        <taxon>Cellulomonadaceae</taxon>
        <taxon>Cellulomonas</taxon>
    </lineage>
</organism>
<reference evidence="2 3" key="1">
    <citation type="submission" date="2019-06" db="EMBL/GenBank/DDBJ databases">
        <title>Whole genome shotgun sequence of Cellulomonas uda NBRC 3747.</title>
        <authorList>
            <person name="Hosoyama A."/>
            <person name="Uohara A."/>
            <person name="Ohji S."/>
            <person name="Ichikawa N."/>
        </authorList>
    </citation>
    <scope>NUCLEOTIDE SEQUENCE [LARGE SCALE GENOMIC DNA]</scope>
    <source>
        <strain evidence="2 3">NBRC 3747</strain>
    </source>
</reference>
<sequence length="114" mass="12535">MTWRQWGWTLVVLGVLGFLLLTPPGFRTEGGERVDCRSIGFELADTVHVDGSPVSDRDAACQDARQDRQTFVVIVLSVVLGVLVVRRGRLGYDEPTAPAVRRDDEAAAQERPAT</sequence>
<evidence type="ECO:0000313" key="3">
    <source>
        <dbReference type="Proteomes" id="UP000315842"/>
    </source>
</evidence>
<dbReference type="AlphaFoldDB" id="A0A4Y3KB31"/>
<proteinExistence type="predicted"/>
<evidence type="ECO:0000256" key="1">
    <source>
        <dbReference type="SAM" id="MobiDB-lite"/>
    </source>
</evidence>
<accession>A0A4Y3KB31</accession>
<dbReference type="Proteomes" id="UP000315842">
    <property type="component" value="Unassembled WGS sequence"/>
</dbReference>
<evidence type="ECO:0000313" key="2">
    <source>
        <dbReference type="EMBL" id="GEA81223.1"/>
    </source>
</evidence>
<protein>
    <submittedName>
        <fullName evidence="2">Uncharacterized protein</fullName>
    </submittedName>
</protein>
<gene>
    <name evidence="2" type="ORF">CUD01_16670</name>
</gene>